<evidence type="ECO:0000313" key="1">
    <source>
        <dbReference type="EMBL" id="MBS4539815.1"/>
    </source>
</evidence>
<evidence type="ECO:0000313" key="2">
    <source>
        <dbReference type="Proteomes" id="UP000724672"/>
    </source>
</evidence>
<dbReference type="Proteomes" id="UP000724672">
    <property type="component" value="Unassembled WGS sequence"/>
</dbReference>
<dbReference type="AlphaFoldDB" id="A0A942UYA3"/>
<dbReference type="EMBL" id="WSFT01000053">
    <property type="protein sequence ID" value="MBS4539815.1"/>
    <property type="molecule type" value="Genomic_DNA"/>
</dbReference>
<keyword evidence="2" id="KW-1185">Reference proteome</keyword>
<organism evidence="1 2">
    <name type="scientific">Anaeromonas frigoriresistens</name>
    <dbReference type="NCBI Taxonomy" id="2683708"/>
    <lineage>
        <taxon>Bacteria</taxon>
        <taxon>Bacillati</taxon>
        <taxon>Bacillota</taxon>
        <taxon>Tissierellia</taxon>
        <taxon>Tissierellales</taxon>
        <taxon>Thermohalobacteraceae</taxon>
        <taxon>Anaeromonas</taxon>
    </lineage>
</organism>
<dbReference type="RefSeq" id="WP_203367729.1">
    <property type="nucleotide sequence ID" value="NZ_WSFT01000053.1"/>
</dbReference>
<comment type="caution">
    <text evidence="1">The sequence shown here is derived from an EMBL/GenBank/DDBJ whole genome shotgun (WGS) entry which is preliminary data.</text>
</comment>
<sequence length="154" mass="17294">MARPAKSVDVMSKNLTKEEYEARKAAEESLKGGSDKIKPPIYLNDKAKSIFNYIVEELKESGILTNLDVYILATCANAIVRIQEAEEILNEGLFEKDGKVKNALRVKESYTKEFFRCTNELSLSPQSRAKLANINIQKQLEKDDPVLKLLGGDN</sequence>
<protein>
    <submittedName>
        <fullName evidence="1">Phage terminase small subunit P27 family</fullName>
    </submittedName>
</protein>
<dbReference type="Pfam" id="PF05119">
    <property type="entry name" value="Terminase_4"/>
    <property type="match status" value="1"/>
</dbReference>
<dbReference type="NCBIfam" id="TIGR01558">
    <property type="entry name" value="sm_term_P27"/>
    <property type="match status" value="1"/>
</dbReference>
<dbReference type="InterPro" id="IPR006448">
    <property type="entry name" value="Phage_term_ssu_P27"/>
</dbReference>
<name>A0A942UYA3_9FIRM</name>
<gene>
    <name evidence="1" type="ORF">GOQ27_15175</name>
</gene>
<accession>A0A942UYA3</accession>
<proteinExistence type="predicted"/>
<reference evidence="1" key="1">
    <citation type="submission" date="2019-12" db="EMBL/GenBank/DDBJ databases">
        <title>Clostridiaceae gen. nov. sp. nov., isolated from sediment in Xinjiang, China.</title>
        <authorList>
            <person name="Zhang R."/>
        </authorList>
    </citation>
    <scope>NUCLEOTIDE SEQUENCE</scope>
    <source>
        <strain evidence="1">D2Q-11</strain>
    </source>
</reference>